<proteinExistence type="predicted"/>
<dbReference type="InterPro" id="IPR036770">
    <property type="entry name" value="Ankyrin_rpt-contain_sf"/>
</dbReference>
<comment type="caution">
    <text evidence="1">The sequence shown here is derived from an EMBL/GenBank/DDBJ whole genome shotgun (WGS) entry which is preliminary data.</text>
</comment>
<dbReference type="SUPFAM" id="SSF48403">
    <property type="entry name" value="Ankyrin repeat"/>
    <property type="match status" value="1"/>
</dbReference>
<dbReference type="Gene3D" id="1.25.40.20">
    <property type="entry name" value="Ankyrin repeat-containing domain"/>
    <property type="match status" value="1"/>
</dbReference>
<dbReference type="AlphaFoldDB" id="A0A8H3J429"/>
<evidence type="ECO:0000313" key="2">
    <source>
        <dbReference type="Proteomes" id="UP000664203"/>
    </source>
</evidence>
<name>A0A8H3J429_9LECA</name>
<organism evidence="1 2">
    <name type="scientific">Alectoria fallacina</name>
    <dbReference type="NCBI Taxonomy" id="1903189"/>
    <lineage>
        <taxon>Eukaryota</taxon>
        <taxon>Fungi</taxon>
        <taxon>Dikarya</taxon>
        <taxon>Ascomycota</taxon>
        <taxon>Pezizomycotina</taxon>
        <taxon>Lecanoromycetes</taxon>
        <taxon>OSLEUM clade</taxon>
        <taxon>Lecanoromycetidae</taxon>
        <taxon>Lecanorales</taxon>
        <taxon>Lecanorineae</taxon>
        <taxon>Parmeliaceae</taxon>
        <taxon>Alectoria</taxon>
    </lineage>
</organism>
<dbReference type="OrthoDB" id="426293at2759"/>
<protein>
    <submittedName>
        <fullName evidence="1">Uncharacterized protein</fullName>
    </submittedName>
</protein>
<dbReference type="Proteomes" id="UP000664203">
    <property type="component" value="Unassembled WGS sequence"/>
</dbReference>
<evidence type="ECO:0000313" key="1">
    <source>
        <dbReference type="EMBL" id="CAF9940371.1"/>
    </source>
</evidence>
<gene>
    <name evidence="1" type="ORF">ALECFALPRED_008531</name>
</gene>
<sequence length="164" mass="18334">MSDQSTRVIALESCQQGDLRGLKRLLDTHPAPDPPSPTSEMLVTACKAKQISVVQYLLERYPNTKSSLELHKAAFQGGVDVYSVILEEFPELKQETFGHQADPIGQAVSDNDTIMLKFLLDNGFDVKASHFCYVPVLMFAQQHDSPEEIIHLLKKWGATDELSF</sequence>
<dbReference type="EMBL" id="CAJPDR010000599">
    <property type="protein sequence ID" value="CAF9940371.1"/>
    <property type="molecule type" value="Genomic_DNA"/>
</dbReference>
<keyword evidence="2" id="KW-1185">Reference proteome</keyword>
<reference evidence="1" key="1">
    <citation type="submission" date="2021-03" db="EMBL/GenBank/DDBJ databases">
        <authorList>
            <person name="Tagirdzhanova G."/>
        </authorList>
    </citation>
    <scope>NUCLEOTIDE SEQUENCE</scope>
</reference>
<accession>A0A8H3J429</accession>